<dbReference type="InterPro" id="IPR017946">
    <property type="entry name" value="PLC-like_Pdiesterase_TIM-brl"/>
</dbReference>
<dbReference type="PRINTS" id="PR00390">
    <property type="entry name" value="PHPHLIPASEC"/>
</dbReference>
<dbReference type="InterPro" id="IPR001711">
    <property type="entry name" value="PLipase_C_Pinositol-sp_Y"/>
</dbReference>
<evidence type="ECO:0000259" key="13">
    <source>
        <dbReference type="PROSITE" id="PS50004"/>
    </source>
</evidence>
<dbReference type="InterPro" id="IPR001192">
    <property type="entry name" value="PI-PLC_fam"/>
</dbReference>
<dbReference type="PROSITE" id="PS50008">
    <property type="entry name" value="PIPLC_Y_DOMAIN"/>
    <property type="match status" value="1"/>
</dbReference>
<evidence type="ECO:0000256" key="2">
    <source>
        <dbReference type="ARBA" id="ARBA00001913"/>
    </source>
</evidence>
<organism evidence="15 16">
    <name type="scientific">Rubus argutus</name>
    <name type="common">Southern blackberry</name>
    <dbReference type="NCBI Taxonomy" id="59490"/>
    <lineage>
        <taxon>Eukaryota</taxon>
        <taxon>Viridiplantae</taxon>
        <taxon>Streptophyta</taxon>
        <taxon>Embryophyta</taxon>
        <taxon>Tracheophyta</taxon>
        <taxon>Spermatophyta</taxon>
        <taxon>Magnoliopsida</taxon>
        <taxon>eudicotyledons</taxon>
        <taxon>Gunneridae</taxon>
        <taxon>Pentapetalae</taxon>
        <taxon>rosids</taxon>
        <taxon>fabids</taxon>
        <taxon>Rosales</taxon>
        <taxon>Rosaceae</taxon>
        <taxon>Rosoideae</taxon>
        <taxon>Rosoideae incertae sedis</taxon>
        <taxon>Rubus</taxon>
    </lineage>
</organism>
<evidence type="ECO:0000256" key="5">
    <source>
        <dbReference type="ARBA" id="ARBA00022475"/>
    </source>
</evidence>
<feature type="compositionally biased region" description="Polar residues" evidence="12">
    <location>
        <begin position="302"/>
        <end position="319"/>
    </location>
</feature>
<dbReference type="AlphaFoldDB" id="A0AAW1XXH8"/>
<dbReference type="GO" id="GO:0004435">
    <property type="term" value="F:phosphatidylinositol-4,5-bisphosphate phospholipase C activity"/>
    <property type="evidence" value="ECO:0007669"/>
    <property type="project" value="UniProtKB-EC"/>
</dbReference>
<dbReference type="SUPFAM" id="SSF51695">
    <property type="entry name" value="PLC-like phosphodiesterases"/>
    <property type="match status" value="1"/>
</dbReference>
<reference evidence="15 16" key="1">
    <citation type="journal article" date="2023" name="G3 (Bethesda)">
        <title>A chromosome-length genome assembly and annotation of blackberry (Rubus argutus, cv. 'Hillquist').</title>
        <authorList>
            <person name="Bruna T."/>
            <person name="Aryal R."/>
            <person name="Dudchenko O."/>
            <person name="Sargent D.J."/>
            <person name="Mead D."/>
            <person name="Buti M."/>
            <person name="Cavallini A."/>
            <person name="Hytonen T."/>
            <person name="Andres J."/>
            <person name="Pham M."/>
            <person name="Weisz D."/>
            <person name="Mascagni F."/>
            <person name="Usai G."/>
            <person name="Natali L."/>
            <person name="Bassil N."/>
            <person name="Fernandez G.E."/>
            <person name="Lomsadze A."/>
            <person name="Armour M."/>
            <person name="Olukolu B."/>
            <person name="Poorten T."/>
            <person name="Britton C."/>
            <person name="Davik J."/>
            <person name="Ashrafi H."/>
            <person name="Aiden E.L."/>
            <person name="Borodovsky M."/>
            <person name="Worthington M."/>
        </authorList>
    </citation>
    <scope>NUCLEOTIDE SEQUENCE [LARGE SCALE GENOMIC DNA]</scope>
    <source>
        <strain evidence="15">PI 553951</strain>
    </source>
</reference>
<comment type="caution">
    <text evidence="15">The sequence shown here is derived from an EMBL/GenBank/DDBJ whole genome shotgun (WGS) entry which is preliminary data.</text>
</comment>
<keyword evidence="16" id="KW-1185">Reference proteome</keyword>
<dbReference type="InterPro" id="IPR015359">
    <property type="entry name" value="PLC_EF-hand-like"/>
</dbReference>
<evidence type="ECO:0000256" key="12">
    <source>
        <dbReference type="SAM" id="MobiDB-lite"/>
    </source>
</evidence>
<dbReference type="CDD" id="cd08599">
    <property type="entry name" value="PI-PLCc_plant"/>
    <property type="match status" value="1"/>
</dbReference>
<comment type="subcellular location">
    <subcellularLocation>
        <location evidence="3">Cell membrane</location>
        <topology evidence="3">Peripheral membrane protein</topology>
    </subcellularLocation>
</comment>
<evidence type="ECO:0000256" key="3">
    <source>
        <dbReference type="ARBA" id="ARBA00004202"/>
    </source>
</evidence>
<feature type="domain" description="PI-PLC Y-box" evidence="14">
    <location>
        <begin position="356"/>
        <end position="442"/>
    </location>
</feature>
<dbReference type="PROSITE" id="PS50007">
    <property type="entry name" value="PIPLC_X_DOMAIN"/>
    <property type="match status" value="1"/>
</dbReference>
<name>A0AAW1XXH8_RUBAR</name>
<evidence type="ECO:0000256" key="10">
    <source>
        <dbReference type="ARBA" id="ARBA00023224"/>
    </source>
</evidence>
<dbReference type="InterPro" id="IPR035892">
    <property type="entry name" value="C2_domain_sf"/>
</dbReference>
<dbReference type="PANTHER" id="PTHR10336:SF204">
    <property type="entry name" value="PHOSPHOINOSITIDE PHOSPHOLIPASE C 4-RELATED"/>
    <property type="match status" value="1"/>
</dbReference>
<keyword evidence="5" id="KW-1003">Cell membrane</keyword>
<dbReference type="Gene3D" id="1.10.238.10">
    <property type="entry name" value="EF-hand"/>
    <property type="match status" value="1"/>
</dbReference>
<evidence type="ECO:0000256" key="8">
    <source>
        <dbReference type="ARBA" id="ARBA00023098"/>
    </source>
</evidence>
<dbReference type="InterPro" id="IPR000909">
    <property type="entry name" value="PLipase_C_PInositol-sp_X_dom"/>
</dbReference>
<dbReference type="InterPro" id="IPR011992">
    <property type="entry name" value="EF-hand-dom_pair"/>
</dbReference>
<dbReference type="SUPFAM" id="SSF49562">
    <property type="entry name" value="C2 domain (Calcium/lipid-binding domain, CaLB)"/>
    <property type="match status" value="1"/>
</dbReference>
<comment type="catalytic activity">
    <reaction evidence="1 11">
        <text>a 1,2-diacyl-sn-glycero-3-phospho-(1D-myo-inositol-4,5-bisphosphate) + H2O = 1D-myo-inositol 1,4,5-trisphosphate + a 1,2-diacyl-sn-glycerol + H(+)</text>
        <dbReference type="Rhea" id="RHEA:33179"/>
        <dbReference type="ChEBI" id="CHEBI:15377"/>
        <dbReference type="ChEBI" id="CHEBI:15378"/>
        <dbReference type="ChEBI" id="CHEBI:17815"/>
        <dbReference type="ChEBI" id="CHEBI:58456"/>
        <dbReference type="ChEBI" id="CHEBI:203600"/>
        <dbReference type="EC" id="3.1.4.11"/>
    </reaction>
</comment>
<evidence type="ECO:0000256" key="6">
    <source>
        <dbReference type="ARBA" id="ARBA00022801"/>
    </source>
</evidence>
<dbReference type="SMART" id="SM00149">
    <property type="entry name" value="PLCYc"/>
    <property type="match status" value="1"/>
</dbReference>
<dbReference type="Pfam" id="PF00168">
    <property type="entry name" value="C2"/>
    <property type="match status" value="1"/>
</dbReference>
<evidence type="ECO:0000256" key="1">
    <source>
        <dbReference type="ARBA" id="ARBA00001195"/>
    </source>
</evidence>
<evidence type="ECO:0000259" key="14">
    <source>
        <dbReference type="PROSITE" id="PS50008"/>
    </source>
</evidence>
<dbReference type="SUPFAM" id="SSF47473">
    <property type="entry name" value="EF-hand"/>
    <property type="match status" value="1"/>
</dbReference>
<dbReference type="GO" id="GO:0048015">
    <property type="term" value="P:phosphatidylinositol-mediated signaling"/>
    <property type="evidence" value="ECO:0007669"/>
    <property type="project" value="TreeGrafter"/>
</dbReference>
<dbReference type="CDD" id="cd00275">
    <property type="entry name" value="C2_PLC_like"/>
    <property type="match status" value="1"/>
</dbReference>
<evidence type="ECO:0000256" key="11">
    <source>
        <dbReference type="RuleBase" id="RU361133"/>
    </source>
</evidence>
<keyword evidence="8 11" id="KW-0443">Lipid metabolism</keyword>
<dbReference type="Pfam" id="PF09279">
    <property type="entry name" value="EF-hand_like"/>
    <property type="match status" value="1"/>
</dbReference>
<feature type="compositionally biased region" description="Basic and acidic residues" evidence="12">
    <location>
        <begin position="261"/>
        <end position="288"/>
    </location>
</feature>
<feature type="compositionally biased region" description="Acidic residues" evidence="12">
    <location>
        <begin position="289"/>
        <end position="301"/>
    </location>
</feature>
<evidence type="ECO:0000256" key="9">
    <source>
        <dbReference type="ARBA" id="ARBA00023136"/>
    </source>
</evidence>
<dbReference type="PROSITE" id="PS50004">
    <property type="entry name" value="C2"/>
    <property type="match status" value="1"/>
</dbReference>
<dbReference type="InterPro" id="IPR000008">
    <property type="entry name" value="C2_dom"/>
</dbReference>
<dbReference type="EMBL" id="JBEDUW010000003">
    <property type="protein sequence ID" value="KAK9940780.1"/>
    <property type="molecule type" value="Genomic_DNA"/>
</dbReference>
<dbReference type="Pfam" id="PF00388">
    <property type="entry name" value="PI-PLC-X"/>
    <property type="match status" value="1"/>
</dbReference>
<dbReference type="Gene3D" id="2.60.40.150">
    <property type="entry name" value="C2 domain"/>
    <property type="match status" value="1"/>
</dbReference>
<comment type="cofactor">
    <cofactor evidence="2">
        <name>Ca(2+)</name>
        <dbReference type="ChEBI" id="CHEBI:29108"/>
    </cofactor>
</comment>
<proteinExistence type="predicted"/>
<dbReference type="EC" id="3.1.4.11" evidence="4 11"/>
<dbReference type="GO" id="GO:0006950">
    <property type="term" value="P:response to stress"/>
    <property type="evidence" value="ECO:0007669"/>
    <property type="project" value="UniProtKB-ARBA"/>
</dbReference>
<keyword evidence="9" id="KW-0472">Membrane</keyword>
<evidence type="ECO:0000313" key="16">
    <source>
        <dbReference type="Proteomes" id="UP001457282"/>
    </source>
</evidence>
<keyword evidence="6 11" id="KW-0378">Hydrolase</keyword>
<evidence type="ECO:0000256" key="4">
    <source>
        <dbReference type="ARBA" id="ARBA00012368"/>
    </source>
</evidence>
<dbReference type="PANTHER" id="PTHR10336">
    <property type="entry name" value="PHOSPHOINOSITIDE-SPECIFIC PHOSPHOLIPASE C FAMILY PROTEIN"/>
    <property type="match status" value="1"/>
</dbReference>
<keyword evidence="7 11" id="KW-0442">Lipid degradation</keyword>
<sequence length="592" mass="67429">MGSYRMCVCFTRKFKITEAEPPRDVTKYFAKYAEGGTHMSAEQLRGFLADVQCEGGASTSDAERIVEQVLQKRHHHIAKLITRRTLTLEDFHHYLFSADLNPPIQNQVHQDMKAPLSHYYIYTGHNSYLTGNQLSSACSHVPIIKALKRGVRVVELDLWPNSAKDDVNVLHGRTLTTPVDLIKCLKSIKEHAFSESPYPVVITLEDHLTPDLQAKVAKMLMKTFKEMLFVPEAECLKELPSPEELKYRIIISTKPPKEYLEDKSVNDKADNLHKRKDSEEDSWGKEPSDLSDEHEDVDASESEASGHNQEYEDSTSSNFGGEPASYKRLISIHAGKPNGGLKEALKVEVDRVRRLSLSEQALEKAAESHGTDVVRFTQKNILRVYPKGTRFNSSNYKPLIGWVHGAQMVAFNMQGYGKSLWLMHGMFRANGGCGYVKKPDFVMNDKQVFDPKAKLPVKKTLKVKVYMGDGWHLDFKQTHFDSYSPPDFYTRVGIAGVPADEVMKKTKTKEDDWTPVWEEEFTFPLRVPELALLRIEVPEYDMSEKDDFGGQTCLPVFELRQGIRAVPLFDRKGEQYNSVRLLMRFEWASNAI</sequence>
<dbReference type="Proteomes" id="UP001457282">
    <property type="component" value="Unassembled WGS sequence"/>
</dbReference>
<dbReference type="SMART" id="SM00148">
    <property type="entry name" value="PLCXc"/>
    <property type="match status" value="1"/>
</dbReference>
<feature type="domain" description="C2" evidence="13">
    <location>
        <begin position="442"/>
        <end position="570"/>
    </location>
</feature>
<feature type="region of interest" description="Disordered" evidence="12">
    <location>
        <begin position="261"/>
        <end position="320"/>
    </location>
</feature>
<dbReference type="FunFam" id="2.60.40.150:FF:000060">
    <property type="entry name" value="Phosphoinositide phospholipase C"/>
    <property type="match status" value="1"/>
</dbReference>
<keyword evidence="10" id="KW-0807">Transducer</keyword>
<dbReference type="GO" id="GO:0005886">
    <property type="term" value="C:plasma membrane"/>
    <property type="evidence" value="ECO:0007669"/>
    <property type="project" value="UniProtKB-SubCell"/>
</dbReference>
<dbReference type="Pfam" id="PF00387">
    <property type="entry name" value="PI-PLC-Y"/>
    <property type="match status" value="1"/>
</dbReference>
<evidence type="ECO:0000256" key="7">
    <source>
        <dbReference type="ARBA" id="ARBA00022963"/>
    </source>
</evidence>
<dbReference type="SMART" id="SM00239">
    <property type="entry name" value="C2"/>
    <property type="match status" value="1"/>
</dbReference>
<dbReference type="GO" id="GO:0016042">
    <property type="term" value="P:lipid catabolic process"/>
    <property type="evidence" value="ECO:0007669"/>
    <property type="project" value="UniProtKB-KW"/>
</dbReference>
<protein>
    <recommendedName>
        <fullName evidence="4 11">Phosphoinositide phospholipase C</fullName>
        <ecNumber evidence="4 11">3.1.4.11</ecNumber>
    </recommendedName>
</protein>
<accession>A0AAW1XXH8</accession>
<dbReference type="Gene3D" id="3.20.20.190">
    <property type="entry name" value="Phosphatidylinositol (PI) phosphodiesterase"/>
    <property type="match status" value="1"/>
</dbReference>
<gene>
    <name evidence="15" type="ORF">M0R45_017421</name>
</gene>
<dbReference type="GO" id="GO:0051209">
    <property type="term" value="P:release of sequestered calcium ion into cytosol"/>
    <property type="evidence" value="ECO:0007669"/>
    <property type="project" value="TreeGrafter"/>
</dbReference>
<evidence type="ECO:0000313" key="15">
    <source>
        <dbReference type="EMBL" id="KAK9940780.1"/>
    </source>
</evidence>